<dbReference type="EMBL" id="JAHCVI010000001">
    <property type="protein sequence ID" value="KAG7291382.1"/>
    <property type="molecule type" value="Genomic_DNA"/>
</dbReference>
<evidence type="ECO:0000256" key="5">
    <source>
        <dbReference type="ARBA" id="ARBA00023136"/>
    </source>
</evidence>
<keyword evidence="3 6" id="KW-0812">Transmembrane</keyword>
<accession>A0AAD4F4D8</accession>
<feature type="transmembrane region" description="Helical" evidence="6">
    <location>
        <begin position="185"/>
        <end position="207"/>
    </location>
</feature>
<keyword evidence="9" id="KW-1185">Reference proteome</keyword>
<evidence type="ECO:0000259" key="7">
    <source>
        <dbReference type="PROSITE" id="PS50850"/>
    </source>
</evidence>
<comment type="similarity">
    <text evidence="2">Belongs to the major facilitator superfamily. Sugar transporter (TC 2.A.1.1) family.</text>
</comment>
<evidence type="ECO:0000256" key="4">
    <source>
        <dbReference type="ARBA" id="ARBA00022989"/>
    </source>
</evidence>
<dbReference type="InterPro" id="IPR005829">
    <property type="entry name" value="Sugar_transporter_CS"/>
</dbReference>
<dbReference type="AlphaFoldDB" id="A0AAD4F4D8"/>
<name>A0AAD4F4D8_9PEZI</name>
<evidence type="ECO:0000256" key="1">
    <source>
        <dbReference type="ARBA" id="ARBA00004141"/>
    </source>
</evidence>
<feature type="transmembrane region" description="Helical" evidence="6">
    <location>
        <begin position="440"/>
        <end position="458"/>
    </location>
</feature>
<evidence type="ECO:0000313" key="9">
    <source>
        <dbReference type="Proteomes" id="UP001197093"/>
    </source>
</evidence>
<reference evidence="8" key="1">
    <citation type="submission" date="2023-02" db="EMBL/GenBank/DDBJ databases">
        <authorList>
            <person name="Palmer J.M."/>
        </authorList>
    </citation>
    <scope>NUCLEOTIDE SEQUENCE</scope>
    <source>
        <strain evidence="8">FW57</strain>
    </source>
</reference>
<organism evidence="8 9">
    <name type="scientific">Staphylotrichum longicolle</name>
    <dbReference type="NCBI Taxonomy" id="669026"/>
    <lineage>
        <taxon>Eukaryota</taxon>
        <taxon>Fungi</taxon>
        <taxon>Dikarya</taxon>
        <taxon>Ascomycota</taxon>
        <taxon>Pezizomycotina</taxon>
        <taxon>Sordariomycetes</taxon>
        <taxon>Sordariomycetidae</taxon>
        <taxon>Sordariales</taxon>
        <taxon>Chaetomiaceae</taxon>
        <taxon>Staphylotrichum</taxon>
    </lineage>
</organism>
<keyword evidence="4 6" id="KW-1133">Transmembrane helix</keyword>
<gene>
    <name evidence="8" type="ORF">NEMBOFW57_001400</name>
</gene>
<dbReference type="SUPFAM" id="SSF103473">
    <property type="entry name" value="MFS general substrate transporter"/>
    <property type="match status" value="1"/>
</dbReference>
<dbReference type="GO" id="GO:0016020">
    <property type="term" value="C:membrane"/>
    <property type="evidence" value="ECO:0007669"/>
    <property type="project" value="UniProtKB-SubCell"/>
</dbReference>
<dbReference type="InterPro" id="IPR036259">
    <property type="entry name" value="MFS_trans_sf"/>
</dbReference>
<evidence type="ECO:0000313" key="8">
    <source>
        <dbReference type="EMBL" id="KAG7291382.1"/>
    </source>
</evidence>
<feature type="transmembrane region" description="Helical" evidence="6">
    <location>
        <begin position="97"/>
        <end position="114"/>
    </location>
</feature>
<dbReference type="InterPro" id="IPR020846">
    <property type="entry name" value="MFS_dom"/>
</dbReference>
<dbReference type="InterPro" id="IPR005828">
    <property type="entry name" value="MFS_sugar_transport-like"/>
</dbReference>
<comment type="subcellular location">
    <subcellularLocation>
        <location evidence="1">Membrane</location>
        <topology evidence="1">Multi-pass membrane protein</topology>
    </subcellularLocation>
</comment>
<dbReference type="Proteomes" id="UP001197093">
    <property type="component" value="Unassembled WGS sequence"/>
</dbReference>
<evidence type="ECO:0000256" key="2">
    <source>
        <dbReference type="ARBA" id="ARBA00010992"/>
    </source>
</evidence>
<dbReference type="FunFam" id="1.20.1250.20:FF:000078">
    <property type="entry name" value="MFS maltose transporter, putative"/>
    <property type="match status" value="1"/>
</dbReference>
<feature type="transmembrane region" description="Helical" evidence="6">
    <location>
        <begin position="337"/>
        <end position="357"/>
    </location>
</feature>
<dbReference type="PROSITE" id="PS00217">
    <property type="entry name" value="SUGAR_TRANSPORT_2"/>
    <property type="match status" value="1"/>
</dbReference>
<feature type="transmembrane region" description="Helical" evidence="6">
    <location>
        <begin position="403"/>
        <end position="428"/>
    </location>
</feature>
<feature type="transmembrane region" description="Helical" evidence="6">
    <location>
        <begin position="369"/>
        <end position="391"/>
    </location>
</feature>
<proteinExistence type="inferred from homology"/>
<dbReference type="PANTHER" id="PTHR48022">
    <property type="entry name" value="PLASTIDIC GLUCOSE TRANSPORTER 4"/>
    <property type="match status" value="1"/>
</dbReference>
<feature type="transmembrane region" description="Helical" evidence="6">
    <location>
        <begin position="309"/>
        <end position="330"/>
    </location>
</feature>
<dbReference type="GO" id="GO:0005351">
    <property type="term" value="F:carbohydrate:proton symporter activity"/>
    <property type="evidence" value="ECO:0007669"/>
    <property type="project" value="TreeGrafter"/>
</dbReference>
<dbReference type="PROSITE" id="PS50850">
    <property type="entry name" value="MFS"/>
    <property type="match status" value="1"/>
</dbReference>
<protein>
    <recommendedName>
        <fullName evidence="7">Major facilitator superfamily (MFS) profile domain-containing protein</fullName>
    </recommendedName>
</protein>
<evidence type="ECO:0000256" key="6">
    <source>
        <dbReference type="SAM" id="Phobius"/>
    </source>
</evidence>
<dbReference type="Gene3D" id="1.20.1250.20">
    <property type="entry name" value="MFS general substrate transporter like domains"/>
    <property type="match status" value="1"/>
</dbReference>
<keyword evidence="5 6" id="KW-0472">Membrane</keyword>
<comment type="caution">
    <text evidence="8">The sequence shown here is derived from an EMBL/GenBank/DDBJ whole genome shotgun (WGS) entry which is preliminary data.</text>
</comment>
<feature type="transmembrane region" description="Helical" evidence="6">
    <location>
        <begin position="69"/>
        <end position="90"/>
    </location>
</feature>
<evidence type="ECO:0000256" key="3">
    <source>
        <dbReference type="ARBA" id="ARBA00022692"/>
    </source>
</evidence>
<feature type="transmembrane region" description="Helical" evidence="6">
    <location>
        <begin position="273"/>
        <end position="297"/>
    </location>
</feature>
<feature type="domain" description="Major facilitator superfamily (MFS) profile" evidence="7">
    <location>
        <begin position="18"/>
        <end position="462"/>
    </location>
</feature>
<dbReference type="InterPro" id="IPR050360">
    <property type="entry name" value="MFS_Sugar_Transporters"/>
</dbReference>
<dbReference type="PANTHER" id="PTHR48022:SF10">
    <property type="entry name" value="MAJOR FACILITATOR SUPERFAMILY (MFS) PROFILE DOMAIN-CONTAINING PROTEIN"/>
    <property type="match status" value="1"/>
</dbReference>
<sequence length="508" mass="56159">MASKSDESWKAHIKCFIACGIIVLCPFQYGVDFGLIGGLQAMASFLKIYGHPAPQTALGWNLDTLTQQLISSLMTLGAFISSGTAGLVATYVSRRQCLWAACVACCIANVMMMATEHIGALYAGRFLIGLANGYFMTFSQLYIQESSPAKYRGLFLTCFQFFTSFGTLIGTIIDWATASRPDKSAFLIPLGIIYVVPAILAVALFFIPESPRWFILTGRYEEGVKSLRWLRPVNDDVDSEAAEIKAAIDREVELGSGVKVLDMFTNPIDRRRTLIAVSAVTLQAASGSMFIIAYKAYFLGMSKVPNPFAMSNVLSAMGILAIFFNSLIVVRYGRRRVIIMIGLALCGIFQLIIATVYDKHPGTKSTGQVLVGFTCVYMMSYNGMIATYAWLAGGEMPSQRLRSYTFGLAAAVGFFFAWLTTFTAPYFINPESLNWGPRYGYIWFPSCIVAALWVYFFLPETKGRTLEEIDEMFEAKIPARKFRNYVCVGHTGAQEKDLGERPASSEKV</sequence>
<dbReference type="Pfam" id="PF00083">
    <property type="entry name" value="Sugar_tr"/>
    <property type="match status" value="1"/>
</dbReference>
<feature type="transmembrane region" description="Helical" evidence="6">
    <location>
        <begin position="154"/>
        <end position="173"/>
    </location>
</feature>
<feature type="transmembrane region" description="Helical" evidence="6">
    <location>
        <begin position="120"/>
        <end position="142"/>
    </location>
</feature>